<feature type="region of interest" description="Disordered" evidence="6">
    <location>
        <begin position="55"/>
        <end position="130"/>
    </location>
</feature>
<keyword evidence="4" id="KW-0508">mRNA splicing</keyword>
<sequence>MKASISLDKRAFDDKSLVDNYDEVVAEYKKYHSIAAQGKRLEDVLTKEELAKLREDEDLVDALETRSDQGESNILADHQQAAEPQLAANGDAVMEQAQTGAEEPASPENQESSTAAAGEGPRHEGGAATGMPQALLGTVQDENVKNMIMSWYYAGYYTGLHSGKQQGNVQKGV</sequence>
<comment type="similarity">
    <text evidence="2">Belongs to the SMN family.</text>
</comment>
<dbReference type="PANTHER" id="PTHR39267">
    <property type="entry name" value="SURVIVAL MOTOR NEURON-LIKE PROTEIN 1"/>
    <property type="match status" value="1"/>
</dbReference>
<dbReference type="PANTHER" id="PTHR39267:SF1">
    <property type="entry name" value="SURVIVAL MOTOR NEURON PROTEIN"/>
    <property type="match status" value="1"/>
</dbReference>
<dbReference type="CDD" id="cd22852">
    <property type="entry name" value="SMN_C"/>
    <property type="match status" value="1"/>
</dbReference>
<evidence type="ECO:0000256" key="4">
    <source>
        <dbReference type="ARBA" id="ARBA00023187"/>
    </source>
</evidence>
<comment type="caution">
    <text evidence="7">The sequence shown here is derived from an EMBL/GenBank/DDBJ whole genome shotgun (WGS) entry which is preliminary data.</text>
</comment>
<evidence type="ECO:0000256" key="5">
    <source>
        <dbReference type="ARBA" id="ARBA00023242"/>
    </source>
</evidence>
<dbReference type="AlphaFoldDB" id="A0A9P4V8Q9"/>
<dbReference type="EMBL" id="ML996099">
    <property type="protein sequence ID" value="KAF2740866.1"/>
    <property type="molecule type" value="Genomic_DNA"/>
</dbReference>
<reference evidence="7" key="1">
    <citation type="journal article" date="2020" name="Stud. Mycol.">
        <title>101 Dothideomycetes genomes: a test case for predicting lifestyles and emergence of pathogens.</title>
        <authorList>
            <person name="Haridas S."/>
            <person name="Albert R."/>
            <person name="Binder M."/>
            <person name="Bloem J."/>
            <person name="Labutti K."/>
            <person name="Salamov A."/>
            <person name="Andreopoulos B."/>
            <person name="Baker S."/>
            <person name="Barry K."/>
            <person name="Bills G."/>
            <person name="Bluhm B."/>
            <person name="Cannon C."/>
            <person name="Castanera R."/>
            <person name="Culley D."/>
            <person name="Daum C."/>
            <person name="Ezra D."/>
            <person name="Gonzalez J."/>
            <person name="Henrissat B."/>
            <person name="Kuo A."/>
            <person name="Liang C."/>
            <person name="Lipzen A."/>
            <person name="Lutzoni F."/>
            <person name="Magnuson J."/>
            <person name="Mondo S."/>
            <person name="Nolan M."/>
            <person name="Ohm R."/>
            <person name="Pangilinan J."/>
            <person name="Park H.-J."/>
            <person name="Ramirez L."/>
            <person name="Alfaro M."/>
            <person name="Sun H."/>
            <person name="Tritt A."/>
            <person name="Yoshinaga Y."/>
            <person name="Zwiers L.-H."/>
            <person name="Turgeon B."/>
            <person name="Goodwin S."/>
            <person name="Spatafora J."/>
            <person name="Crous P."/>
            <person name="Grigoriev I."/>
        </authorList>
    </citation>
    <scope>NUCLEOTIDE SEQUENCE</scope>
    <source>
        <strain evidence="7">CBS 125425</strain>
    </source>
</reference>
<comment type="subcellular location">
    <subcellularLocation>
        <location evidence="1">Nucleus</location>
    </subcellularLocation>
</comment>
<evidence type="ECO:0000256" key="1">
    <source>
        <dbReference type="ARBA" id="ARBA00004123"/>
    </source>
</evidence>
<proteinExistence type="inferred from homology"/>
<dbReference type="Proteomes" id="UP000799444">
    <property type="component" value="Unassembled WGS sequence"/>
</dbReference>
<accession>A0A9P4V8Q9</accession>
<keyword evidence="3" id="KW-0507">mRNA processing</keyword>
<keyword evidence="5" id="KW-0539">Nucleus</keyword>
<name>A0A9P4V8Q9_9PLEO</name>
<dbReference type="InterPro" id="IPR047313">
    <property type="entry name" value="SMN_C"/>
</dbReference>
<evidence type="ECO:0000256" key="6">
    <source>
        <dbReference type="SAM" id="MobiDB-lite"/>
    </source>
</evidence>
<keyword evidence="8" id="KW-1185">Reference proteome</keyword>
<dbReference type="InterPro" id="IPR040424">
    <property type="entry name" value="Smn1"/>
</dbReference>
<protein>
    <recommendedName>
        <fullName evidence="9">Survival motor neuron Tudor domain-containing protein</fullName>
    </recommendedName>
</protein>
<dbReference type="CDD" id="cd22851">
    <property type="entry name" value="SMN_N"/>
    <property type="match status" value="1"/>
</dbReference>
<dbReference type="GO" id="GO:0006397">
    <property type="term" value="P:mRNA processing"/>
    <property type="evidence" value="ECO:0007669"/>
    <property type="project" value="UniProtKB-KW"/>
</dbReference>
<evidence type="ECO:0000313" key="7">
    <source>
        <dbReference type="EMBL" id="KAF2740866.1"/>
    </source>
</evidence>
<evidence type="ECO:0000313" key="8">
    <source>
        <dbReference type="Proteomes" id="UP000799444"/>
    </source>
</evidence>
<dbReference type="GO" id="GO:0008380">
    <property type="term" value="P:RNA splicing"/>
    <property type="evidence" value="ECO:0007669"/>
    <property type="project" value="UniProtKB-KW"/>
</dbReference>
<dbReference type="OrthoDB" id="197400at2759"/>
<evidence type="ECO:0000256" key="2">
    <source>
        <dbReference type="ARBA" id="ARBA00005371"/>
    </source>
</evidence>
<evidence type="ECO:0000256" key="3">
    <source>
        <dbReference type="ARBA" id="ARBA00022664"/>
    </source>
</evidence>
<evidence type="ECO:0008006" key="9">
    <source>
        <dbReference type="Google" id="ProtNLM"/>
    </source>
</evidence>
<organism evidence="7 8">
    <name type="scientific">Polyplosphaeria fusca</name>
    <dbReference type="NCBI Taxonomy" id="682080"/>
    <lineage>
        <taxon>Eukaryota</taxon>
        <taxon>Fungi</taxon>
        <taxon>Dikarya</taxon>
        <taxon>Ascomycota</taxon>
        <taxon>Pezizomycotina</taxon>
        <taxon>Dothideomycetes</taxon>
        <taxon>Pleosporomycetidae</taxon>
        <taxon>Pleosporales</taxon>
        <taxon>Tetraplosphaeriaceae</taxon>
        <taxon>Polyplosphaeria</taxon>
    </lineage>
</organism>
<dbReference type="GO" id="GO:0005634">
    <property type="term" value="C:nucleus"/>
    <property type="evidence" value="ECO:0007669"/>
    <property type="project" value="UniProtKB-SubCell"/>
</dbReference>
<gene>
    <name evidence="7" type="ORF">EJ04DRAFT_168824</name>
</gene>